<dbReference type="AlphaFoldDB" id="A0A1Q8QZ78"/>
<dbReference type="PANTHER" id="PTHR42899:SF1">
    <property type="entry name" value="SPERMATOGENESIS-ASSOCIATED PROTEIN 20"/>
    <property type="match status" value="1"/>
</dbReference>
<dbReference type="InterPro" id="IPR004879">
    <property type="entry name" value="Ssp411-like_TRX"/>
</dbReference>
<dbReference type="Proteomes" id="UP000186102">
    <property type="component" value="Unassembled WGS sequence"/>
</dbReference>
<reference evidence="2 3" key="1">
    <citation type="submission" date="2016-09" db="EMBL/GenBank/DDBJ databases">
        <title>Complete genome of Desulfosporosinus sp. OL.</title>
        <authorList>
            <person name="Mardanov A."/>
            <person name="Beletsky A."/>
            <person name="Panova A."/>
            <person name="Karnachuk O."/>
            <person name="Ravin N."/>
        </authorList>
    </citation>
    <scope>NUCLEOTIDE SEQUENCE [LARGE SCALE GENOMIC DNA]</scope>
    <source>
        <strain evidence="2 3">OL</strain>
    </source>
</reference>
<dbReference type="SUPFAM" id="SSF52833">
    <property type="entry name" value="Thioredoxin-like"/>
    <property type="match status" value="1"/>
</dbReference>
<keyword evidence="2" id="KW-0808">Transferase</keyword>
<dbReference type="Pfam" id="PF03190">
    <property type="entry name" value="Thioredox_DsbH"/>
    <property type="match status" value="1"/>
</dbReference>
<dbReference type="EMBL" id="MLBF01000007">
    <property type="protein sequence ID" value="OLN32679.1"/>
    <property type="molecule type" value="Genomic_DNA"/>
</dbReference>
<dbReference type="PANTHER" id="PTHR42899">
    <property type="entry name" value="SPERMATOGENESIS-ASSOCIATED PROTEIN 20"/>
    <property type="match status" value="1"/>
</dbReference>
<dbReference type="GO" id="GO:0005975">
    <property type="term" value="P:carbohydrate metabolic process"/>
    <property type="evidence" value="ECO:0007669"/>
    <property type="project" value="InterPro"/>
</dbReference>
<organism evidence="2 3">
    <name type="scientific">Desulfosporosinus metallidurans</name>
    <dbReference type="NCBI Taxonomy" id="1888891"/>
    <lineage>
        <taxon>Bacteria</taxon>
        <taxon>Bacillati</taxon>
        <taxon>Bacillota</taxon>
        <taxon>Clostridia</taxon>
        <taxon>Eubacteriales</taxon>
        <taxon>Desulfitobacteriaceae</taxon>
        <taxon>Desulfosporosinus</taxon>
    </lineage>
</organism>
<keyword evidence="3" id="KW-1185">Reference proteome</keyword>
<dbReference type="GO" id="GO:0016301">
    <property type="term" value="F:kinase activity"/>
    <property type="evidence" value="ECO:0007669"/>
    <property type="project" value="UniProtKB-KW"/>
</dbReference>
<dbReference type="RefSeq" id="WP_075364150.1">
    <property type="nucleotide sequence ID" value="NZ_MLBF01000007.1"/>
</dbReference>
<evidence type="ECO:0000259" key="1">
    <source>
        <dbReference type="Pfam" id="PF03190"/>
    </source>
</evidence>
<evidence type="ECO:0000313" key="2">
    <source>
        <dbReference type="EMBL" id="OLN32679.1"/>
    </source>
</evidence>
<accession>A0A1Q8QZ78</accession>
<name>A0A1Q8QZ78_9FIRM</name>
<dbReference type="InterPro" id="IPR024705">
    <property type="entry name" value="Ssp411"/>
</dbReference>
<dbReference type="Gene3D" id="3.40.30.10">
    <property type="entry name" value="Glutaredoxin"/>
    <property type="match status" value="1"/>
</dbReference>
<dbReference type="SUPFAM" id="SSF48208">
    <property type="entry name" value="Six-hairpin glycosidases"/>
    <property type="match status" value="1"/>
</dbReference>
<dbReference type="InterPro" id="IPR036249">
    <property type="entry name" value="Thioredoxin-like_sf"/>
</dbReference>
<proteinExistence type="predicted"/>
<comment type="caution">
    <text evidence="2">The sequence shown here is derived from an EMBL/GenBank/DDBJ whole genome shotgun (WGS) entry which is preliminary data.</text>
</comment>
<dbReference type="InterPro" id="IPR012341">
    <property type="entry name" value="6hp_glycosidase-like_sf"/>
</dbReference>
<protein>
    <submittedName>
        <fullName evidence="2">Thymidylate kinase</fullName>
    </submittedName>
</protein>
<dbReference type="Gene3D" id="1.50.10.10">
    <property type="match status" value="1"/>
</dbReference>
<dbReference type="CDD" id="cd02955">
    <property type="entry name" value="SSP411"/>
    <property type="match status" value="1"/>
</dbReference>
<sequence length="711" mass="80442">MINSDKKTNRLIKEKSPYLLQHAYNPVDWYPWGQEAFDKAAGENKPIFLSIGYSTCHWCHVMERESFEDQEVAAVLNRYFIAIKVDREERPDVDHLYMAFCQALTGSGGWPLTLLMTPEKKPFFAGTYFPKTQRYGRRGLMELLEQVGSLWKTNEAKVRESGDEIVAAVHSQRSIPNKTRPLSSSINDPSLKDGQGSASEAIQTWGTQLIEKAYKLLAQSFDARYGGFGRAPKFPTPHTLTFLLRYAQDHPQEKALAIVRKTLDGMAQGGIYDHVGFGFARYSTDEKWIVPHFEKMLYDNALLALAYLESYQLEHHPKDAQIAQDIFTYVLRDMTSPEGGFYSAEDADAEGIEGKFHVWTPQEIEAALDQETAARYSAVYDITPEGNFEGKSIPNLSQGTLGKIAHDNSLTEDDVLHSLESARQTLFVTREKRIHPHKDDKILTAWNGLMIAALGKGAQILGNRSYLEAAERAANFILTHLLRSDGRLLARYREGDAAYLGYLDDYAFFIGGLLELYSASGKPHYLRTALQLQEEQERLFWDEEGGGYYLTGIDAEELLIRPKDSYDGALPSGNSITALNLLRLARLTGDERWERKAEQLLLDFRDALEEHPSGYTAFLQALQFALHPSQELILAGSLESVQLPKMRQIFFSTFRPYASVLYQEGSLNEIVPWIRDYPIISGAVTAYLCQNFTCQRPVQQVEEFKALLKNS</sequence>
<keyword evidence="2" id="KW-0418">Kinase</keyword>
<feature type="domain" description="Spermatogenesis-associated protein 20-like TRX" evidence="1">
    <location>
        <begin position="8"/>
        <end position="169"/>
    </location>
</feature>
<gene>
    <name evidence="2" type="ORF">DSOL_1430</name>
</gene>
<dbReference type="PIRSF" id="PIRSF006402">
    <property type="entry name" value="UCP006402_thioredoxin"/>
    <property type="match status" value="1"/>
</dbReference>
<evidence type="ECO:0000313" key="3">
    <source>
        <dbReference type="Proteomes" id="UP000186102"/>
    </source>
</evidence>
<dbReference type="STRING" id="1888891.DSOL_1430"/>
<dbReference type="OrthoDB" id="9762614at2"/>
<dbReference type="InterPro" id="IPR008928">
    <property type="entry name" value="6-hairpin_glycosidase_sf"/>
</dbReference>